<keyword evidence="3" id="KW-1185">Reference proteome</keyword>
<evidence type="ECO:0000313" key="2">
    <source>
        <dbReference type="EMBL" id="KAJ1141001.1"/>
    </source>
</evidence>
<dbReference type="Proteomes" id="UP001066276">
    <property type="component" value="Chromosome 6"/>
</dbReference>
<sequence>MLIMSHRDSKHHFDHSWPVRLQDHQSDVEDHPDGDSGTASTIGTAGIMTKLPAGFHSIDACFYTLANHMDHLGEHLEYRTTRLDNAEEHVSRLEDNRKNTVKQLEKLERILKKK</sequence>
<protein>
    <submittedName>
        <fullName evidence="2">Uncharacterized protein</fullName>
    </submittedName>
</protein>
<evidence type="ECO:0000256" key="1">
    <source>
        <dbReference type="SAM" id="Coils"/>
    </source>
</evidence>
<gene>
    <name evidence="2" type="ORF">NDU88_007338</name>
</gene>
<comment type="caution">
    <text evidence="2">The sequence shown here is derived from an EMBL/GenBank/DDBJ whole genome shotgun (WGS) entry which is preliminary data.</text>
</comment>
<feature type="coiled-coil region" evidence="1">
    <location>
        <begin position="83"/>
        <end position="110"/>
    </location>
</feature>
<evidence type="ECO:0000313" key="3">
    <source>
        <dbReference type="Proteomes" id="UP001066276"/>
    </source>
</evidence>
<accession>A0AAV7QKH4</accession>
<reference evidence="2" key="1">
    <citation type="journal article" date="2022" name="bioRxiv">
        <title>Sequencing and chromosome-scale assembly of the giantPleurodeles waltlgenome.</title>
        <authorList>
            <person name="Brown T."/>
            <person name="Elewa A."/>
            <person name="Iarovenko S."/>
            <person name="Subramanian E."/>
            <person name="Araus A.J."/>
            <person name="Petzold A."/>
            <person name="Susuki M."/>
            <person name="Suzuki K.-i.T."/>
            <person name="Hayashi T."/>
            <person name="Toyoda A."/>
            <person name="Oliveira C."/>
            <person name="Osipova E."/>
            <person name="Leigh N.D."/>
            <person name="Simon A."/>
            <person name="Yun M.H."/>
        </authorList>
    </citation>
    <scope>NUCLEOTIDE SEQUENCE</scope>
    <source>
        <strain evidence="2">20211129_DDA</strain>
        <tissue evidence="2">Liver</tissue>
    </source>
</reference>
<dbReference type="EMBL" id="JANPWB010000010">
    <property type="protein sequence ID" value="KAJ1141001.1"/>
    <property type="molecule type" value="Genomic_DNA"/>
</dbReference>
<name>A0AAV7QKH4_PLEWA</name>
<organism evidence="2 3">
    <name type="scientific">Pleurodeles waltl</name>
    <name type="common">Iberian ribbed newt</name>
    <dbReference type="NCBI Taxonomy" id="8319"/>
    <lineage>
        <taxon>Eukaryota</taxon>
        <taxon>Metazoa</taxon>
        <taxon>Chordata</taxon>
        <taxon>Craniata</taxon>
        <taxon>Vertebrata</taxon>
        <taxon>Euteleostomi</taxon>
        <taxon>Amphibia</taxon>
        <taxon>Batrachia</taxon>
        <taxon>Caudata</taxon>
        <taxon>Salamandroidea</taxon>
        <taxon>Salamandridae</taxon>
        <taxon>Pleurodelinae</taxon>
        <taxon>Pleurodeles</taxon>
    </lineage>
</organism>
<proteinExistence type="predicted"/>
<dbReference type="AlphaFoldDB" id="A0AAV7QKH4"/>
<keyword evidence="1" id="KW-0175">Coiled coil</keyword>